<proteinExistence type="predicted"/>
<dbReference type="Proteomes" id="UP000516173">
    <property type="component" value="Chromosome"/>
</dbReference>
<dbReference type="Pfam" id="PF16859">
    <property type="entry name" value="TetR_C_11"/>
    <property type="match status" value="1"/>
</dbReference>
<organism evidence="6 7">
    <name type="scientific">Nocardia wallacei</name>
    <dbReference type="NCBI Taxonomy" id="480035"/>
    <lineage>
        <taxon>Bacteria</taxon>
        <taxon>Bacillati</taxon>
        <taxon>Actinomycetota</taxon>
        <taxon>Actinomycetes</taxon>
        <taxon>Mycobacteriales</taxon>
        <taxon>Nocardiaceae</taxon>
        <taxon>Nocardia</taxon>
    </lineage>
</organism>
<keyword evidence="1" id="KW-0805">Transcription regulation</keyword>
<name>A0A7G1KMR4_9NOCA</name>
<dbReference type="SUPFAM" id="SSF46689">
    <property type="entry name" value="Homeodomain-like"/>
    <property type="match status" value="1"/>
</dbReference>
<dbReference type="SUPFAM" id="SSF48498">
    <property type="entry name" value="Tetracyclin repressor-like, C-terminal domain"/>
    <property type="match status" value="1"/>
</dbReference>
<dbReference type="GO" id="GO:0003700">
    <property type="term" value="F:DNA-binding transcription factor activity"/>
    <property type="evidence" value="ECO:0007669"/>
    <property type="project" value="TreeGrafter"/>
</dbReference>
<evidence type="ECO:0000313" key="7">
    <source>
        <dbReference type="Proteomes" id="UP000516173"/>
    </source>
</evidence>
<dbReference type="GO" id="GO:0000976">
    <property type="term" value="F:transcription cis-regulatory region binding"/>
    <property type="evidence" value="ECO:0007669"/>
    <property type="project" value="TreeGrafter"/>
</dbReference>
<keyword evidence="7" id="KW-1185">Reference proteome</keyword>
<evidence type="ECO:0000256" key="1">
    <source>
        <dbReference type="ARBA" id="ARBA00023015"/>
    </source>
</evidence>
<dbReference type="RefSeq" id="WP_197986861.1">
    <property type="nucleotide sequence ID" value="NZ_AP023396.1"/>
</dbReference>
<gene>
    <name evidence="6" type="ORF">NWFMUON74_36680</name>
</gene>
<keyword evidence="3" id="KW-0804">Transcription</keyword>
<dbReference type="PROSITE" id="PS50977">
    <property type="entry name" value="HTH_TETR_2"/>
    <property type="match status" value="1"/>
</dbReference>
<feature type="domain" description="HTH tetR-type" evidence="5">
    <location>
        <begin position="11"/>
        <end position="71"/>
    </location>
</feature>
<dbReference type="InterPro" id="IPR036271">
    <property type="entry name" value="Tet_transcr_reg_TetR-rel_C_sf"/>
</dbReference>
<dbReference type="Pfam" id="PF00440">
    <property type="entry name" value="TetR_N"/>
    <property type="match status" value="1"/>
</dbReference>
<dbReference type="AlphaFoldDB" id="A0A7G1KMR4"/>
<dbReference type="PANTHER" id="PTHR30055">
    <property type="entry name" value="HTH-TYPE TRANSCRIPTIONAL REGULATOR RUTR"/>
    <property type="match status" value="1"/>
</dbReference>
<dbReference type="PANTHER" id="PTHR30055:SF148">
    <property type="entry name" value="TETR-FAMILY TRANSCRIPTIONAL REGULATOR"/>
    <property type="match status" value="1"/>
</dbReference>
<dbReference type="InterPro" id="IPR050109">
    <property type="entry name" value="HTH-type_TetR-like_transc_reg"/>
</dbReference>
<dbReference type="KEGG" id="nwl:NWFMUON74_36680"/>
<evidence type="ECO:0000256" key="4">
    <source>
        <dbReference type="PROSITE-ProRule" id="PRU00335"/>
    </source>
</evidence>
<dbReference type="EMBL" id="AP023396">
    <property type="protein sequence ID" value="BCK55896.1"/>
    <property type="molecule type" value="Genomic_DNA"/>
</dbReference>
<evidence type="ECO:0000256" key="2">
    <source>
        <dbReference type="ARBA" id="ARBA00023125"/>
    </source>
</evidence>
<dbReference type="Gene3D" id="1.10.10.60">
    <property type="entry name" value="Homeodomain-like"/>
    <property type="match status" value="1"/>
</dbReference>
<accession>A0A7G1KMR4</accession>
<keyword evidence="2 4" id="KW-0238">DNA-binding</keyword>
<evidence type="ECO:0000259" key="5">
    <source>
        <dbReference type="PROSITE" id="PS50977"/>
    </source>
</evidence>
<evidence type="ECO:0000256" key="3">
    <source>
        <dbReference type="ARBA" id="ARBA00023163"/>
    </source>
</evidence>
<dbReference type="Gene3D" id="1.10.357.10">
    <property type="entry name" value="Tetracycline Repressor, domain 2"/>
    <property type="match status" value="1"/>
</dbReference>
<evidence type="ECO:0000313" key="6">
    <source>
        <dbReference type="EMBL" id="BCK55896.1"/>
    </source>
</evidence>
<reference evidence="6 7" key="1">
    <citation type="submission" date="2020-08" db="EMBL/GenBank/DDBJ databases">
        <title>Genome Sequencing of Nocardia wallacei strain FMUON74 and assembly.</title>
        <authorList>
            <person name="Toyokawa M."/>
            <person name="Uesaka K."/>
        </authorList>
    </citation>
    <scope>NUCLEOTIDE SEQUENCE [LARGE SCALE GENOMIC DNA]</scope>
    <source>
        <strain evidence="6 7">FMUON74</strain>
    </source>
</reference>
<dbReference type="InterPro" id="IPR001647">
    <property type="entry name" value="HTH_TetR"/>
</dbReference>
<sequence length="201" mass="21805">MAATRNRRTDAEVVQAVRAAVLAELDEVGLGKLTMEGIAHRAGTAKTSLYRRWDSPQAVLLDALRGAFPQERPTPATDNLRQDLIDALTLMVRWLATPTAQAVAAILVERSRYPELAEAIYTHVFDAKGGRFTSTVLHHYAAAGKLDPDLLTPVVTDIGEALVLKFAFDSDELPGQETLAAIVDQAILPAVGHPRPNSFRS</sequence>
<dbReference type="InterPro" id="IPR009057">
    <property type="entry name" value="Homeodomain-like_sf"/>
</dbReference>
<dbReference type="InterPro" id="IPR011075">
    <property type="entry name" value="TetR_C"/>
</dbReference>
<feature type="DNA-binding region" description="H-T-H motif" evidence="4">
    <location>
        <begin position="34"/>
        <end position="53"/>
    </location>
</feature>
<dbReference type="GeneID" id="80348191"/>
<protein>
    <submittedName>
        <fullName evidence="6">TetR family transcriptional regulator</fullName>
    </submittedName>
</protein>